<dbReference type="STRING" id="1156394.T0QCM9"/>
<protein>
    <recommendedName>
        <fullName evidence="4">Choline/ethanolamine kinase</fullName>
    </recommendedName>
</protein>
<dbReference type="EMBL" id="JH767169">
    <property type="protein sequence ID" value="EQC31310.1"/>
    <property type="molecule type" value="Genomic_DNA"/>
</dbReference>
<dbReference type="SUPFAM" id="SSF56112">
    <property type="entry name" value="Protein kinase-like (PK-like)"/>
    <property type="match status" value="1"/>
</dbReference>
<reference evidence="2 3" key="1">
    <citation type="submission" date="2012-04" db="EMBL/GenBank/DDBJ databases">
        <title>The Genome Sequence of Saprolegnia declina VS20.</title>
        <authorList>
            <consortium name="The Broad Institute Genome Sequencing Platform"/>
            <person name="Russ C."/>
            <person name="Nusbaum C."/>
            <person name="Tyler B."/>
            <person name="van West P."/>
            <person name="Dieguez-Uribeondo J."/>
            <person name="de Bruijn I."/>
            <person name="Tripathy S."/>
            <person name="Jiang R."/>
            <person name="Young S.K."/>
            <person name="Zeng Q."/>
            <person name="Gargeya S."/>
            <person name="Fitzgerald M."/>
            <person name="Haas B."/>
            <person name="Abouelleil A."/>
            <person name="Alvarado L."/>
            <person name="Arachchi H.M."/>
            <person name="Berlin A."/>
            <person name="Chapman S.B."/>
            <person name="Goldberg J."/>
            <person name="Griggs A."/>
            <person name="Gujja S."/>
            <person name="Hansen M."/>
            <person name="Howarth C."/>
            <person name="Imamovic A."/>
            <person name="Larimer J."/>
            <person name="McCowen C."/>
            <person name="Montmayeur A."/>
            <person name="Murphy C."/>
            <person name="Neiman D."/>
            <person name="Pearson M."/>
            <person name="Priest M."/>
            <person name="Roberts A."/>
            <person name="Saif S."/>
            <person name="Shea T."/>
            <person name="Sisk P."/>
            <person name="Sykes S."/>
            <person name="Wortman J."/>
            <person name="Nusbaum C."/>
            <person name="Birren B."/>
        </authorList>
    </citation>
    <scope>NUCLEOTIDE SEQUENCE [LARGE SCALE GENOMIC DNA]</scope>
    <source>
        <strain evidence="2 3">VS20</strain>
    </source>
</reference>
<dbReference type="InterPro" id="IPR011009">
    <property type="entry name" value="Kinase-like_dom_sf"/>
</dbReference>
<dbReference type="GO" id="GO:0004305">
    <property type="term" value="F:ethanolamine kinase activity"/>
    <property type="evidence" value="ECO:0007669"/>
    <property type="project" value="TreeGrafter"/>
</dbReference>
<dbReference type="AlphaFoldDB" id="T0QCM9"/>
<evidence type="ECO:0000313" key="3">
    <source>
        <dbReference type="Proteomes" id="UP000030762"/>
    </source>
</evidence>
<dbReference type="Proteomes" id="UP000030762">
    <property type="component" value="Unassembled WGS sequence"/>
</dbReference>
<dbReference type="Gene3D" id="3.90.1200.10">
    <property type="match status" value="1"/>
</dbReference>
<dbReference type="GO" id="GO:0004103">
    <property type="term" value="F:choline kinase activity"/>
    <property type="evidence" value="ECO:0007669"/>
    <property type="project" value="TreeGrafter"/>
</dbReference>
<comment type="similarity">
    <text evidence="1">Belongs to the choline/ethanolamine kinase family.</text>
</comment>
<dbReference type="Gene3D" id="3.30.200.20">
    <property type="entry name" value="Phosphorylase Kinase, domain 1"/>
    <property type="match status" value="1"/>
</dbReference>
<keyword evidence="3" id="KW-1185">Reference proteome</keyword>
<dbReference type="VEuPathDB" id="FungiDB:SDRG_10913"/>
<dbReference type="InParanoid" id="T0QCM9"/>
<dbReference type="PANTHER" id="PTHR22603:SF93">
    <property type="entry name" value="RE24176P"/>
    <property type="match status" value="1"/>
</dbReference>
<evidence type="ECO:0000256" key="1">
    <source>
        <dbReference type="ARBA" id="ARBA00038211"/>
    </source>
</evidence>
<name>T0QCM9_SAPDV</name>
<gene>
    <name evidence="2" type="ORF">SDRG_10913</name>
</gene>
<sequence length="375" mass="42026">MAEPSILFLWSFPNLPGPAHMAPNTTLRADSSNISIAMHVDIPDALDNQPELLRREISKALGCVVSGWENVSPADVTIQHLSGAMTNVIFACEKKTQHNRKVLLRIYGTGTDAFFERSEEMHVFQQLSQFDLGVGLLGEFDNGRVETMIDGATCTAADIRDPLISTKIARKLRAFHDVNVDIDCRPRILKNIHKLFRDAKSKVAASATIAVDFDAFAHDIATLETMLAAVPSPIVFCHNDLQYGNIMLSSKTDDVVFIDFEYSHYNPRGYDLGNHFSEWCYNYHGETPHLGDFATYPSVDEQRAFCRAYLEADGAPTEADVESLRNEANTYALATHLFWSLWGFIQATQSTIDFDFEAYAKCRWAAFHSQRQATV</sequence>
<dbReference type="FunCoup" id="T0QCM9">
    <property type="interactions" value="108"/>
</dbReference>
<dbReference type="Pfam" id="PF01633">
    <property type="entry name" value="Choline_kinase"/>
    <property type="match status" value="1"/>
</dbReference>
<dbReference type="RefSeq" id="XP_008615151.1">
    <property type="nucleotide sequence ID" value="XM_008616929.1"/>
</dbReference>
<accession>T0QCM9</accession>
<evidence type="ECO:0000313" key="2">
    <source>
        <dbReference type="EMBL" id="EQC31310.1"/>
    </source>
</evidence>
<organism evidence="2 3">
    <name type="scientific">Saprolegnia diclina (strain VS20)</name>
    <dbReference type="NCBI Taxonomy" id="1156394"/>
    <lineage>
        <taxon>Eukaryota</taxon>
        <taxon>Sar</taxon>
        <taxon>Stramenopiles</taxon>
        <taxon>Oomycota</taxon>
        <taxon>Saprolegniomycetes</taxon>
        <taxon>Saprolegniales</taxon>
        <taxon>Saprolegniaceae</taxon>
        <taxon>Saprolegnia</taxon>
    </lineage>
</organism>
<dbReference type="GeneID" id="19951640"/>
<dbReference type="GO" id="GO:0005737">
    <property type="term" value="C:cytoplasm"/>
    <property type="evidence" value="ECO:0007669"/>
    <property type="project" value="TreeGrafter"/>
</dbReference>
<dbReference type="OrthoDB" id="10267235at2759"/>
<dbReference type="CDD" id="cd05157">
    <property type="entry name" value="ETNK_euk"/>
    <property type="match status" value="1"/>
</dbReference>
<dbReference type="GO" id="GO:0006646">
    <property type="term" value="P:phosphatidylethanolamine biosynthetic process"/>
    <property type="evidence" value="ECO:0007669"/>
    <property type="project" value="TreeGrafter"/>
</dbReference>
<dbReference type="eggNOG" id="KOG2686">
    <property type="taxonomic scope" value="Eukaryota"/>
</dbReference>
<dbReference type="PANTHER" id="PTHR22603">
    <property type="entry name" value="CHOLINE/ETHANOALAMINE KINASE"/>
    <property type="match status" value="1"/>
</dbReference>
<dbReference type="OMA" id="EAPYYKI"/>
<proteinExistence type="inferred from homology"/>
<evidence type="ECO:0008006" key="4">
    <source>
        <dbReference type="Google" id="ProtNLM"/>
    </source>
</evidence>